<dbReference type="AlphaFoldDB" id="A0A1Y2BRU3"/>
<dbReference type="PANTHER" id="PTHR19854:SF1">
    <property type="entry name" value="GUANINE NUCLEOTIDE-BINDING PROTEIN SUBUNIT BETA-LIKE PROTEIN 1"/>
    <property type="match status" value="1"/>
</dbReference>
<keyword evidence="2" id="KW-0677">Repeat</keyword>
<dbReference type="Gene3D" id="2.130.10.10">
    <property type="entry name" value="YVTN repeat-like/Quinoprotein amine dehydrogenase"/>
    <property type="match status" value="1"/>
</dbReference>
<dbReference type="OrthoDB" id="7668193at2759"/>
<evidence type="ECO:0000256" key="4">
    <source>
        <dbReference type="ARBA" id="ARBA00040563"/>
    </source>
</evidence>
<evidence type="ECO:0000256" key="2">
    <source>
        <dbReference type="ARBA" id="ARBA00022737"/>
    </source>
</evidence>
<dbReference type="InterPro" id="IPR015943">
    <property type="entry name" value="WD40/YVTN_repeat-like_dom_sf"/>
</dbReference>
<dbReference type="InterPro" id="IPR001680">
    <property type="entry name" value="WD40_rpt"/>
</dbReference>
<gene>
    <name evidence="5" type="ORF">BCR33DRAFT_721492</name>
</gene>
<keyword evidence="1" id="KW-0853">WD repeat</keyword>
<dbReference type="Proteomes" id="UP000193642">
    <property type="component" value="Unassembled WGS sequence"/>
</dbReference>
<dbReference type="STRING" id="329046.A0A1Y2BRU3"/>
<accession>A0A1Y2BRU3</accession>
<dbReference type="PANTHER" id="PTHR19854">
    <property type="entry name" value="TRANSDUCIN BETA-LIKE 3"/>
    <property type="match status" value="1"/>
</dbReference>
<protein>
    <recommendedName>
        <fullName evidence="4">ASTRA-associated protein 1</fullName>
    </recommendedName>
</protein>
<dbReference type="EMBL" id="MCGO01000050">
    <property type="protein sequence ID" value="ORY37443.1"/>
    <property type="molecule type" value="Genomic_DNA"/>
</dbReference>
<evidence type="ECO:0000313" key="6">
    <source>
        <dbReference type="Proteomes" id="UP000193642"/>
    </source>
</evidence>
<comment type="caution">
    <text evidence="5">The sequence shown here is derived from an EMBL/GenBank/DDBJ whole genome shotgun (WGS) entry which is preliminary data.</text>
</comment>
<reference evidence="5 6" key="1">
    <citation type="submission" date="2016-07" db="EMBL/GenBank/DDBJ databases">
        <title>Pervasive Adenine N6-methylation of Active Genes in Fungi.</title>
        <authorList>
            <consortium name="DOE Joint Genome Institute"/>
            <person name="Mondo S.J."/>
            <person name="Dannebaum R.O."/>
            <person name="Kuo R.C."/>
            <person name="Labutti K."/>
            <person name="Haridas S."/>
            <person name="Kuo A."/>
            <person name="Salamov A."/>
            <person name="Ahrendt S.R."/>
            <person name="Lipzen A."/>
            <person name="Sullivan W."/>
            <person name="Andreopoulos W.B."/>
            <person name="Clum A."/>
            <person name="Lindquist E."/>
            <person name="Daum C."/>
            <person name="Ramamoorthy G.K."/>
            <person name="Gryganskyi A."/>
            <person name="Culley D."/>
            <person name="Magnuson J.K."/>
            <person name="James T.Y."/>
            <person name="O'Malley M.A."/>
            <person name="Stajich J.E."/>
            <person name="Spatafora J.W."/>
            <person name="Visel A."/>
            <person name="Grigoriev I.V."/>
        </authorList>
    </citation>
    <scope>NUCLEOTIDE SEQUENCE [LARGE SCALE GENOMIC DNA]</scope>
    <source>
        <strain evidence="5 6">JEL800</strain>
    </source>
</reference>
<proteinExistence type="inferred from homology"/>
<sequence>MAAPTEVYTLRNGTRSPIGAVCLFRIPNSAAPSSASAPFPSTEFIATATFLTTTIHSLRTYRPVACLSAPVDPIDQLDGSSPSAKDKKVTAINVTFPLLHVQTNNYSIHIYNLIDILSSPSSPSSTSPNNHKHAPIYSIPINSLNFCKASFYIHSSNHDHNTTNPHTLLMGTVAISQDSDNIDILNISTREFVARNVSPASTRVSKRCDPVPAVPVKTGMVMCLRVFPESLVGDGDEIDSEREENRESGGGSTRVLVAVGYESGDVCLFRFNVDVDVDVGGDGRDKKKNNKSKSNGGGRVLWCEKLGDQPVICMDLYSTESSTSSWRRHIITGGAEESVTRFTLSSSSPYESPKRTQIQLPIGSKGVTTLQARADGKVIAVACWDSMIRLYSGKSLTLLGILGAEVHRHGITCLSFVDEVYWPSSSTENIADDKKDRKGGMVVGVGSGYGMRGAMDLLPKNMVAVGTEDGRIVLWRVY</sequence>
<organism evidence="5 6">
    <name type="scientific">Rhizoclosmatium globosum</name>
    <dbReference type="NCBI Taxonomy" id="329046"/>
    <lineage>
        <taxon>Eukaryota</taxon>
        <taxon>Fungi</taxon>
        <taxon>Fungi incertae sedis</taxon>
        <taxon>Chytridiomycota</taxon>
        <taxon>Chytridiomycota incertae sedis</taxon>
        <taxon>Chytridiomycetes</taxon>
        <taxon>Chytridiales</taxon>
        <taxon>Chytriomycetaceae</taxon>
        <taxon>Rhizoclosmatium</taxon>
    </lineage>
</organism>
<keyword evidence="6" id="KW-1185">Reference proteome</keyword>
<evidence type="ECO:0000256" key="3">
    <source>
        <dbReference type="ARBA" id="ARBA00037931"/>
    </source>
</evidence>
<dbReference type="InterPro" id="IPR036322">
    <property type="entry name" value="WD40_repeat_dom_sf"/>
</dbReference>
<evidence type="ECO:0000256" key="1">
    <source>
        <dbReference type="ARBA" id="ARBA00022574"/>
    </source>
</evidence>
<comment type="similarity">
    <text evidence="3">Belongs to the WD repeat ASA1 family.</text>
</comment>
<dbReference type="SMART" id="SM00320">
    <property type="entry name" value="WD40"/>
    <property type="match status" value="2"/>
</dbReference>
<name>A0A1Y2BRU3_9FUNG</name>
<evidence type="ECO:0000313" key="5">
    <source>
        <dbReference type="EMBL" id="ORY37443.1"/>
    </source>
</evidence>
<dbReference type="SUPFAM" id="SSF50978">
    <property type="entry name" value="WD40 repeat-like"/>
    <property type="match status" value="1"/>
</dbReference>